<dbReference type="AlphaFoldDB" id="A0A0F9TGF4"/>
<protein>
    <recommendedName>
        <fullName evidence="2">peptidylprolyl isomerase</fullName>
        <ecNumber evidence="2">5.2.1.8</ecNumber>
    </recommendedName>
</protein>
<proteinExistence type="predicted"/>
<comment type="catalytic activity">
    <reaction evidence="1">
        <text>[protein]-peptidylproline (omega=180) = [protein]-peptidylproline (omega=0)</text>
        <dbReference type="Rhea" id="RHEA:16237"/>
        <dbReference type="Rhea" id="RHEA-COMP:10747"/>
        <dbReference type="Rhea" id="RHEA-COMP:10748"/>
        <dbReference type="ChEBI" id="CHEBI:83833"/>
        <dbReference type="ChEBI" id="CHEBI:83834"/>
        <dbReference type="EC" id="5.2.1.8"/>
    </reaction>
</comment>
<keyword evidence="4" id="KW-0697">Rotamase</keyword>
<dbReference type="PANTHER" id="PTHR47245:SF1">
    <property type="entry name" value="FOLDASE PROTEIN PRSA"/>
    <property type="match status" value="1"/>
</dbReference>
<feature type="domain" description="PpiC" evidence="7">
    <location>
        <begin position="40"/>
        <end position="129"/>
    </location>
</feature>
<dbReference type="EMBL" id="LAZR01001241">
    <property type="protein sequence ID" value="KKN48066.1"/>
    <property type="molecule type" value="Genomic_DNA"/>
</dbReference>
<evidence type="ECO:0000256" key="2">
    <source>
        <dbReference type="ARBA" id="ARBA00013194"/>
    </source>
</evidence>
<evidence type="ECO:0000256" key="1">
    <source>
        <dbReference type="ARBA" id="ARBA00000971"/>
    </source>
</evidence>
<keyword evidence="3" id="KW-0732">Signal</keyword>
<dbReference type="GO" id="GO:0003755">
    <property type="term" value="F:peptidyl-prolyl cis-trans isomerase activity"/>
    <property type="evidence" value="ECO:0007669"/>
    <property type="project" value="UniProtKB-KW"/>
</dbReference>
<dbReference type="Pfam" id="PF00639">
    <property type="entry name" value="Rotamase"/>
    <property type="match status" value="1"/>
</dbReference>
<dbReference type="InterPro" id="IPR046357">
    <property type="entry name" value="PPIase_dom_sf"/>
</dbReference>
<evidence type="ECO:0000256" key="3">
    <source>
        <dbReference type="ARBA" id="ARBA00022729"/>
    </source>
</evidence>
<gene>
    <name evidence="8" type="ORF">LCGC14_0656560</name>
</gene>
<sequence length="129" mass="14441">MLFNIIVFIMGKNKYGKGFQNKGKSSMRQDSRKGGAPIRGGKIKASHVLVEKYNKAQEIYEDLNAGEFFEILAKQYSICPSKKKGGNLGEFGKGDMVLEFWNACTKLKIGEISQPVKSQFGYHIIKRTG</sequence>
<comment type="caution">
    <text evidence="8">The sequence shown here is derived from an EMBL/GenBank/DDBJ whole genome shotgun (WGS) entry which is preliminary data.</text>
</comment>
<dbReference type="InterPro" id="IPR000297">
    <property type="entry name" value="PPIase_PpiC"/>
</dbReference>
<reference evidence="8" key="1">
    <citation type="journal article" date="2015" name="Nature">
        <title>Complex archaea that bridge the gap between prokaryotes and eukaryotes.</title>
        <authorList>
            <person name="Spang A."/>
            <person name="Saw J.H."/>
            <person name="Jorgensen S.L."/>
            <person name="Zaremba-Niedzwiedzka K."/>
            <person name="Martijn J."/>
            <person name="Lind A.E."/>
            <person name="van Eijk R."/>
            <person name="Schleper C."/>
            <person name="Guy L."/>
            <person name="Ettema T.J."/>
        </authorList>
    </citation>
    <scope>NUCLEOTIDE SEQUENCE</scope>
</reference>
<accession>A0A0F9TGF4</accession>
<evidence type="ECO:0000313" key="8">
    <source>
        <dbReference type="EMBL" id="KKN48066.1"/>
    </source>
</evidence>
<dbReference type="EC" id="5.2.1.8" evidence="2"/>
<name>A0A0F9TGF4_9ZZZZ</name>
<dbReference type="SUPFAM" id="SSF54534">
    <property type="entry name" value="FKBP-like"/>
    <property type="match status" value="1"/>
</dbReference>
<dbReference type="InterPro" id="IPR023058">
    <property type="entry name" value="PPIase_PpiC_CS"/>
</dbReference>
<organism evidence="8">
    <name type="scientific">marine sediment metagenome</name>
    <dbReference type="NCBI Taxonomy" id="412755"/>
    <lineage>
        <taxon>unclassified sequences</taxon>
        <taxon>metagenomes</taxon>
        <taxon>ecological metagenomes</taxon>
    </lineage>
</organism>
<dbReference type="PROSITE" id="PS01096">
    <property type="entry name" value="PPIC_PPIASE_1"/>
    <property type="match status" value="1"/>
</dbReference>
<dbReference type="Gene3D" id="3.10.50.40">
    <property type="match status" value="1"/>
</dbReference>
<keyword evidence="5" id="KW-0413">Isomerase</keyword>
<dbReference type="InterPro" id="IPR050245">
    <property type="entry name" value="PrsA_foldase"/>
</dbReference>
<dbReference type="PANTHER" id="PTHR47245">
    <property type="entry name" value="PEPTIDYLPROLYL ISOMERASE"/>
    <property type="match status" value="1"/>
</dbReference>
<feature type="region of interest" description="Disordered" evidence="6">
    <location>
        <begin position="19"/>
        <end position="39"/>
    </location>
</feature>
<dbReference type="PROSITE" id="PS50198">
    <property type="entry name" value="PPIC_PPIASE_2"/>
    <property type="match status" value="1"/>
</dbReference>
<evidence type="ECO:0000259" key="7">
    <source>
        <dbReference type="PROSITE" id="PS50198"/>
    </source>
</evidence>
<evidence type="ECO:0000256" key="6">
    <source>
        <dbReference type="SAM" id="MobiDB-lite"/>
    </source>
</evidence>
<evidence type="ECO:0000256" key="5">
    <source>
        <dbReference type="ARBA" id="ARBA00023235"/>
    </source>
</evidence>
<evidence type="ECO:0000256" key="4">
    <source>
        <dbReference type="ARBA" id="ARBA00023110"/>
    </source>
</evidence>